<comment type="caution">
    <text evidence="1">The sequence shown here is derived from an EMBL/GenBank/DDBJ whole genome shotgun (WGS) entry which is preliminary data.</text>
</comment>
<evidence type="ECO:0000313" key="1">
    <source>
        <dbReference type="EMBL" id="KAJ9054493.1"/>
    </source>
</evidence>
<gene>
    <name evidence="1" type="primary">RCE1_2</name>
    <name evidence="1" type="ORF">DSO57_1013795</name>
</gene>
<reference evidence="1" key="1">
    <citation type="submission" date="2022-04" db="EMBL/GenBank/DDBJ databases">
        <title>Genome of the entomopathogenic fungus Entomophthora muscae.</title>
        <authorList>
            <person name="Elya C."/>
            <person name="Lovett B.R."/>
            <person name="Lee E."/>
            <person name="Macias A.M."/>
            <person name="Hajek A.E."/>
            <person name="De Bivort B.L."/>
            <person name="Kasson M.T."/>
            <person name="De Fine Licht H.H."/>
            <person name="Stajich J.E."/>
        </authorList>
    </citation>
    <scope>NUCLEOTIDE SEQUENCE</scope>
    <source>
        <strain evidence="1">Berkeley</strain>
    </source>
</reference>
<evidence type="ECO:0000313" key="2">
    <source>
        <dbReference type="Proteomes" id="UP001165960"/>
    </source>
</evidence>
<accession>A0ACC2RWS4</accession>
<organism evidence="1 2">
    <name type="scientific">Entomophthora muscae</name>
    <dbReference type="NCBI Taxonomy" id="34485"/>
    <lineage>
        <taxon>Eukaryota</taxon>
        <taxon>Fungi</taxon>
        <taxon>Fungi incertae sedis</taxon>
        <taxon>Zoopagomycota</taxon>
        <taxon>Entomophthoromycotina</taxon>
        <taxon>Entomophthoromycetes</taxon>
        <taxon>Entomophthorales</taxon>
        <taxon>Entomophthoraceae</taxon>
        <taxon>Entomophthora</taxon>
    </lineage>
</organism>
<protein>
    <submittedName>
        <fullName evidence="1">CAAX prenyl protease</fullName>
    </submittedName>
</protein>
<keyword evidence="1" id="KW-0378">Hydrolase</keyword>
<name>A0ACC2RWS4_9FUNG</name>
<dbReference type="Proteomes" id="UP001165960">
    <property type="component" value="Unassembled WGS sequence"/>
</dbReference>
<keyword evidence="1" id="KW-0645">Protease</keyword>
<dbReference type="EMBL" id="QTSX02006441">
    <property type="protein sequence ID" value="KAJ9054493.1"/>
    <property type="molecule type" value="Genomic_DNA"/>
</dbReference>
<sequence>MPLFTQWECHLWGAVVSSMFVGAFYVLRPDRLKDLSRDHPEIIKLRFVSAGLVSIIAPILMHFMLKSRRPETSLQSTLELLGLTLSGTKLMSSLKTLLISAILFTGPLADMYFLGDLPFQENFIWPILEEPLSLTDLRAYVVAPFVEEFVFRSCLLPVFLLGPFSETSAILLVPLYFGAAHMHHAVEKAKAGHPLKFILVSTGFQFVYTTLFGWFSAHQFVSSNSFYGSWWAHIFCNIMGFPSAPSSFHSQAKRQVISALYVVGLVQFIFLTWV</sequence>
<keyword evidence="2" id="KW-1185">Reference proteome</keyword>
<proteinExistence type="predicted"/>